<evidence type="ECO:0000256" key="2">
    <source>
        <dbReference type="ARBA" id="ARBA00022527"/>
    </source>
</evidence>
<dbReference type="InterPro" id="IPR008271">
    <property type="entry name" value="Ser/Thr_kinase_AS"/>
</dbReference>
<feature type="binding site" evidence="14">
    <location>
        <position position="350"/>
    </location>
    <ligand>
        <name>ATP</name>
        <dbReference type="ChEBI" id="CHEBI:30616"/>
    </ligand>
</feature>
<dbReference type="PROSITE" id="PS50011">
    <property type="entry name" value="PROTEIN_KINASE_DOM"/>
    <property type="match status" value="2"/>
</dbReference>
<dbReference type="CDD" id="cd23509">
    <property type="entry name" value="Gnk2-like"/>
    <property type="match status" value="4"/>
</dbReference>
<feature type="transmembrane region" description="Helical" evidence="16">
    <location>
        <begin position="264"/>
        <end position="289"/>
    </location>
</feature>
<feature type="chain" id="PRO_5046969584" evidence="17">
    <location>
        <begin position="35"/>
        <end position="1308"/>
    </location>
</feature>
<dbReference type="Pfam" id="PF07714">
    <property type="entry name" value="PK_Tyr_Ser-Thr"/>
    <property type="match status" value="2"/>
</dbReference>
<keyword evidence="5 17" id="KW-0732">Signal</keyword>
<evidence type="ECO:0000256" key="4">
    <source>
        <dbReference type="ARBA" id="ARBA00022692"/>
    </source>
</evidence>
<evidence type="ECO:0000256" key="13">
    <source>
        <dbReference type="ARBA" id="ARBA00023180"/>
    </source>
</evidence>
<dbReference type="Gene3D" id="1.10.510.10">
    <property type="entry name" value="Transferase(Phosphotransferase) domain 1"/>
    <property type="match status" value="2"/>
</dbReference>
<dbReference type="EMBL" id="JAGKQM010000009">
    <property type="protein sequence ID" value="KAH0910566.1"/>
    <property type="molecule type" value="Genomic_DNA"/>
</dbReference>
<evidence type="ECO:0000256" key="15">
    <source>
        <dbReference type="SAM" id="MobiDB-lite"/>
    </source>
</evidence>
<feature type="signal peptide" evidence="17">
    <location>
        <begin position="1"/>
        <end position="34"/>
    </location>
</feature>
<keyword evidence="11 16" id="KW-0472">Membrane</keyword>
<keyword evidence="12" id="KW-0675">Receptor</keyword>
<dbReference type="InterPro" id="IPR011009">
    <property type="entry name" value="Kinase-like_dom_sf"/>
</dbReference>
<dbReference type="InterPro" id="IPR038408">
    <property type="entry name" value="GNK2_sf"/>
</dbReference>
<dbReference type="InterPro" id="IPR017441">
    <property type="entry name" value="Protein_kinase_ATP_BS"/>
</dbReference>
<feature type="domain" description="Protein kinase" evidence="18">
    <location>
        <begin position="322"/>
        <end position="600"/>
    </location>
</feature>
<evidence type="ECO:0000256" key="7">
    <source>
        <dbReference type="ARBA" id="ARBA00022741"/>
    </source>
</evidence>
<keyword evidence="6" id="KW-0677">Repeat</keyword>
<dbReference type="SUPFAM" id="SSF56112">
    <property type="entry name" value="Protein kinase-like (PK-like)"/>
    <property type="match status" value="2"/>
</dbReference>
<evidence type="ECO:0000256" key="14">
    <source>
        <dbReference type="PROSITE-ProRule" id="PRU10141"/>
    </source>
</evidence>
<keyword evidence="8" id="KW-0418">Kinase</keyword>
<dbReference type="Gene3D" id="3.30.200.20">
    <property type="entry name" value="Phosphorylase Kinase, domain 1"/>
    <property type="match status" value="2"/>
</dbReference>
<feature type="domain" description="Gnk2-homologous" evidence="19">
    <location>
        <begin position="655"/>
        <end position="758"/>
    </location>
</feature>
<evidence type="ECO:0000256" key="6">
    <source>
        <dbReference type="ARBA" id="ARBA00022737"/>
    </source>
</evidence>
<keyword evidence="3" id="KW-0808">Transferase</keyword>
<sequence length="1308" mass="144768">MHILTQSINMRMAEKISLLIFLFVLSSRITVVSSQLCDGTGSFGEGSPYAINREKILSSLAANVKMPNGFYNGSKGDRPDSPDRVYAMAMCIDGSDPEVCSECLRVATNLLIHNCNNESEGFIWFPYKALCFARFSNRSFVGTHDTHLLYSEHSIGLSRLTEFEENFSNLTVGLIAEISSGKKASTKVEALTKFQLHALMLCTLDLNSTECSACLRESVGAYHKDEYLIRRQGGVIAYPSCFFRWDSYPFSGGFNRSSNKTSTVMFVAVVVPIVAICCILFALVVILVIRRRRSNPPPDFANVPKNSLQYDLKTIEAATCTFSKRNMLGEGGFGEVFKGSLQDGSQIAVKRLSKESAQGVQEFKNETSLVAKLQHRNLVGVLGFCMEGEEKILIYEFVPNKSLDQFLFEPTKQSQLDWAKRYKIILGTARGILYLHHDSPLKIIHRDLKASNILLDAEMEPKVADFGMARILKMDQSRADTRRVVGTHGYISPEYLMHGQFSRKSDIFSFGVLVLEIISGKRNSNFHEIDGSGKSLVTHAWKHWRNGSPLELVDAEIGKNYQSNEVVRCIHIALLCVQADPDDRPDISEIISMLTSNSIILQLPQSPVYEGSEMGLPPIKSVPVSVNDSLINELSMKLKTSFLPVFLVSLVALDSLSAQEICFNGFFKPNSTYDLNRRQLLSSLASNVTSNNGFFSSSIGQTPNRVFIIGMCIPGTKPETCSDCIKGASDRLSQSCPNQTEAYTWPDCCMVRYSNVSFSGSLLMEPSQALYNTGDIGDTDANMTVFDRVYDELMIRTITAASNGSSSFEQKYFAAEVASLTNLETMYAMMQCTPDVSSGDCEFCLEKSVGEYSSCCRGKQGGAVIRPSCFFRWDLYPYAGAFDNVTLPPARPQASSPPPPSLSPPVSDTANTTGKDRKIISTGIIVAIVVPAVIMLVLLVVGFMVCRKRKLYQTNEVRAGDEITTTRSLQFSFKMIKDATDTFADSNLIGRGGFGEVYKGTLSTGTEVAVKRLSKSSGQGAHEFKNEAVLVTKLQHRNLVRLLGFCLEGEEKILVYEFVPNKSLDYFLFDLAKQSELDWTRRYNIIGGISRGILYLHQDSRLTIIHRDLKASNILLDADMNPKIADFGMARIFGVDQSQADTRRIVGTYGYMSPEYAMRGNFSMKSDVYSFGILILEVISGKKISSFNHTGDSGGNLVAHAWRLWRNGSPLDLIDPTIGESYQSTEATRCIHIALLCIQEDPADRPLLPEIIVMLTSSTTTLPVPRAPGFCLPSRHELDTDGLESTQSTSRSITGSINDASITDFYPR</sequence>
<dbReference type="Proteomes" id="UP000824890">
    <property type="component" value="Unassembled WGS sequence"/>
</dbReference>
<reference evidence="20 21" key="1">
    <citation type="submission" date="2021-05" db="EMBL/GenBank/DDBJ databases">
        <title>Genome Assembly of Synthetic Allotetraploid Brassica napus Reveals Homoeologous Exchanges between Subgenomes.</title>
        <authorList>
            <person name="Davis J.T."/>
        </authorList>
    </citation>
    <scope>NUCLEOTIDE SEQUENCE [LARGE SCALE GENOMIC DNA]</scope>
    <source>
        <strain evidence="21">cv. Da-Ae</strain>
        <tissue evidence="20">Seedling</tissue>
    </source>
</reference>
<evidence type="ECO:0000256" key="17">
    <source>
        <dbReference type="SAM" id="SignalP"/>
    </source>
</evidence>
<evidence type="ECO:0000256" key="11">
    <source>
        <dbReference type="ARBA" id="ARBA00023136"/>
    </source>
</evidence>
<feature type="binding site" evidence="14">
    <location>
        <position position="1011"/>
    </location>
    <ligand>
        <name>ATP</name>
        <dbReference type="ChEBI" id="CHEBI:30616"/>
    </ligand>
</feature>
<evidence type="ECO:0000259" key="18">
    <source>
        <dbReference type="PROSITE" id="PS50011"/>
    </source>
</evidence>
<feature type="domain" description="Protein kinase" evidence="18">
    <location>
        <begin position="983"/>
        <end position="1262"/>
    </location>
</feature>
<organism evidence="20 21">
    <name type="scientific">Brassica napus</name>
    <name type="common">Rape</name>
    <dbReference type="NCBI Taxonomy" id="3708"/>
    <lineage>
        <taxon>Eukaryota</taxon>
        <taxon>Viridiplantae</taxon>
        <taxon>Streptophyta</taxon>
        <taxon>Embryophyta</taxon>
        <taxon>Tracheophyta</taxon>
        <taxon>Spermatophyta</taxon>
        <taxon>Magnoliopsida</taxon>
        <taxon>eudicotyledons</taxon>
        <taxon>Gunneridae</taxon>
        <taxon>Pentapetalae</taxon>
        <taxon>rosids</taxon>
        <taxon>malvids</taxon>
        <taxon>Brassicales</taxon>
        <taxon>Brassicaceae</taxon>
        <taxon>Brassiceae</taxon>
        <taxon>Brassica</taxon>
    </lineage>
</organism>
<keyword evidence="10 16" id="KW-1133">Transmembrane helix</keyword>
<comment type="caution">
    <text evidence="20">The sequence shown here is derived from an EMBL/GenBank/DDBJ whole genome shotgun (WGS) entry which is preliminary data.</text>
</comment>
<dbReference type="Pfam" id="PF01657">
    <property type="entry name" value="Stress-antifung"/>
    <property type="match status" value="4"/>
</dbReference>
<evidence type="ECO:0000256" key="10">
    <source>
        <dbReference type="ARBA" id="ARBA00022989"/>
    </source>
</evidence>
<keyword evidence="21" id="KW-1185">Reference proteome</keyword>
<evidence type="ECO:0000256" key="3">
    <source>
        <dbReference type="ARBA" id="ARBA00022679"/>
    </source>
</evidence>
<dbReference type="PROSITE" id="PS00108">
    <property type="entry name" value="PROTEIN_KINASE_ST"/>
    <property type="match status" value="2"/>
</dbReference>
<dbReference type="InterPro" id="IPR000719">
    <property type="entry name" value="Prot_kinase_dom"/>
</dbReference>
<evidence type="ECO:0000256" key="16">
    <source>
        <dbReference type="SAM" id="Phobius"/>
    </source>
</evidence>
<dbReference type="Gene3D" id="3.30.430.20">
    <property type="entry name" value="Gnk2 domain, C-X8-C-X2-C motif"/>
    <property type="match status" value="4"/>
</dbReference>
<evidence type="ECO:0000256" key="1">
    <source>
        <dbReference type="ARBA" id="ARBA00004167"/>
    </source>
</evidence>
<comment type="subcellular location">
    <subcellularLocation>
        <location evidence="1">Membrane</location>
        <topology evidence="1">Single-pass membrane protein</topology>
    </subcellularLocation>
</comment>
<evidence type="ECO:0000313" key="21">
    <source>
        <dbReference type="Proteomes" id="UP000824890"/>
    </source>
</evidence>
<dbReference type="PROSITE" id="PS00107">
    <property type="entry name" value="PROTEIN_KINASE_ATP"/>
    <property type="match status" value="2"/>
</dbReference>
<dbReference type="InterPro" id="IPR001245">
    <property type="entry name" value="Ser-Thr/Tyr_kinase_cat_dom"/>
</dbReference>
<evidence type="ECO:0000256" key="12">
    <source>
        <dbReference type="ARBA" id="ARBA00023170"/>
    </source>
</evidence>
<evidence type="ECO:0000256" key="8">
    <source>
        <dbReference type="ARBA" id="ARBA00022777"/>
    </source>
</evidence>
<proteinExistence type="predicted"/>
<keyword evidence="13" id="KW-0325">Glycoprotein</keyword>
<feature type="domain" description="Gnk2-homologous" evidence="19">
    <location>
        <begin position="31"/>
        <end position="140"/>
    </location>
</feature>
<keyword evidence="2" id="KW-0723">Serine/threonine-protein kinase</keyword>
<dbReference type="PANTHER" id="PTHR27002">
    <property type="entry name" value="RECEPTOR-LIKE SERINE/THREONINE-PROTEIN KINASE SD1-8"/>
    <property type="match status" value="1"/>
</dbReference>
<protein>
    <submittedName>
        <fullName evidence="20">Uncharacterized protein</fullName>
    </submittedName>
</protein>
<keyword evidence="4 16" id="KW-0812">Transmembrane</keyword>
<keyword evidence="9 14" id="KW-0067">ATP-binding</keyword>
<evidence type="ECO:0000256" key="5">
    <source>
        <dbReference type="ARBA" id="ARBA00022729"/>
    </source>
</evidence>
<dbReference type="InterPro" id="IPR002902">
    <property type="entry name" value="GNK2"/>
</dbReference>
<dbReference type="SMART" id="SM00220">
    <property type="entry name" value="S_TKc"/>
    <property type="match status" value="2"/>
</dbReference>
<feature type="region of interest" description="Disordered" evidence="15">
    <location>
        <begin position="889"/>
        <end position="914"/>
    </location>
</feature>
<dbReference type="PANTHER" id="PTHR27002:SF1047">
    <property type="entry name" value="CYSTEINE-RICH RECEPTOR-LIKE PROTEIN KINASE 34"/>
    <property type="match status" value="1"/>
</dbReference>
<accession>A0ABQ8C2D2</accession>
<feature type="domain" description="Gnk2-homologous" evidence="19">
    <location>
        <begin position="145"/>
        <end position="250"/>
    </location>
</feature>
<gene>
    <name evidence="20" type="ORF">HID58_033887</name>
</gene>
<feature type="domain" description="Gnk2-homologous" evidence="19">
    <location>
        <begin position="764"/>
        <end position="878"/>
    </location>
</feature>
<name>A0ABQ8C2D2_BRANA</name>
<dbReference type="PROSITE" id="PS51473">
    <property type="entry name" value="GNK2"/>
    <property type="match status" value="4"/>
</dbReference>
<feature type="transmembrane region" description="Helical" evidence="16">
    <location>
        <begin position="924"/>
        <end position="945"/>
    </location>
</feature>
<dbReference type="CDD" id="cd14066">
    <property type="entry name" value="STKc_IRAK"/>
    <property type="match status" value="2"/>
</dbReference>
<evidence type="ECO:0000256" key="9">
    <source>
        <dbReference type="ARBA" id="ARBA00022840"/>
    </source>
</evidence>
<evidence type="ECO:0000313" key="20">
    <source>
        <dbReference type="EMBL" id="KAH0910566.1"/>
    </source>
</evidence>
<evidence type="ECO:0000259" key="19">
    <source>
        <dbReference type="PROSITE" id="PS51473"/>
    </source>
</evidence>
<feature type="compositionally biased region" description="Pro residues" evidence="15">
    <location>
        <begin position="889"/>
        <end position="903"/>
    </location>
</feature>
<keyword evidence="7 14" id="KW-0547">Nucleotide-binding</keyword>